<dbReference type="GO" id="GO:0006352">
    <property type="term" value="P:DNA-templated transcription initiation"/>
    <property type="evidence" value="ECO:0007669"/>
    <property type="project" value="InterPro"/>
</dbReference>
<keyword evidence="5" id="KW-0804">Transcription</keyword>
<comment type="similarity">
    <text evidence="1">Belongs to the sigma-70 factor family. ECF subfamily.</text>
</comment>
<dbReference type="Pfam" id="PF04542">
    <property type="entry name" value="Sigma70_r2"/>
    <property type="match status" value="1"/>
</dbReference>
<dbReference type="Pfam" id="PF08281">
    <property type="entry name" value="Sigma70_r4_2"/>
    <property type="match status" value="1"/>
</dbReference>
<dbReference type="InterPro" id="IPR013249">
    <property type="entry name" value="RNA_pol_sigma70_r4_t2"/>
</dbReference>
<comment type="caution">
    <text evidence="8">The sequence shown here is derived from an EMBL/GenBank/DDBJ whole genome shotgun (WGS) entry which is preliminary data.</text>
</comment>
<evidence type="ECO:0000313" key="9">
    <source>
        <dbReference type="Proteomes" id="UP000294739"/>
    </source>
</evidence>
<feature type="domain" description="RNA polymerase sigma-70 region 2" evidence="6">
    <location>
        <begin position="11"/>
        <end position="77"/>
    </location>
</feature>
<keyword evidence="3" id="KW-0731">Sigma factor</keyword>
<dbReference type="Gene3D" id="1.10.1740.10">
    <property type="match status" value="1"/>
</dbReference>
<evidence type="ECO:0000259" key="6">
    <source>
        <dbReference type="Pfam" id="PF04542"/>
    </source>
</evidence>
<keyword evidence="9" id="KW-1185">Reference proteome</keyword>
<reference evidence="8 9" key="1">
    <citation type="submission" date="2019-03" db="EMBL/GenBank/DDBJ databases">
        <title>Draft genome sequences of novel Actinobacteria.</title>
        <authorList>
            <person name="Sahin N."/>
            <person name="Ay H."/>
            <person name="Saygin H."/>
        </authorList>
    </citation>
    <scope>NUCLEOTIDE SEQUENCE [LARGE SCALE GENOMIC DNA]</scope>
    <source>
        <strain evidence="8 9">5K138</strain>
    </source>
</reference>
<dbReference type="EMBL" id="SMKZ01000057">
    <property type="protein sequence ID" value="TDD99970.1"/>
    <property type="molecule type" value="Genomic_DNA"/>
</dbReference>
<dbReference type="InterPro" id="IPR007627">
    <property type="entry name" value="RNA_pol_sigma70_r2"/>
</dbReference>
<proteinExistence type="inferred from homology"/>
<dbReference type="GO" id="GO:0003677">
    <property type="term" value="F:DNA binding"/>
    <property type="evidence" value="ECO:0007669"/>
    <property type="project" value="UniProtKB-KW"/>
</dbReference>
<keyword evidence="4" id="KW-0238">DNA-binding</keyword>
<dbReference type="NCBIfam" id="TIGR02937">
    <property type="entry name" value="sigma70-ECF"/>
    <property type="match status" value="1"/>
</dbReference>
<accession>A0A4R5CMN9</accession>
<keyword evidence="2" id="KW-0805">Transcription regulation</keyword>
<evidence type="ECO:0000256" key="2">
    <source>
        <dbReference type="ARBA" id="ARBA00023015"/>
    </source>
</evidence>
<name>A0A4R5CMN9_9ACTN</name>
<evidence type="ECO:0000256" key="5">
    <source>
        <dbReference type="ARBA" id="ARBA00023163"/>
    </source>
</evidence>
<dbReference type="InterPro" id="IPR013325">
    <property type="entry name" value="RNA_pol_sigma_r2"/>
</dbReference>
<evidence type="ECO:0000256" key="4">
    <source>
        <dbReference type="ARBA" id="ARBA00023125"/>
    </source>
</evidence>
<dbReference type="PANTHER" id="PTHR43133">
    <property type="entry name" value="RNA POLYMERASE ECF-TYPE SIGMA FACTO"/>
    <property type="match status" value="1"/>
</dbReference>
<dbReference type="Proteomes" id="UP000294739">
    <property type="component" value="Unassembled WGS sequence"/>
</dbReference>
<dbReference type="CDD" id="cd06171">
    <property type="entry name" value="Sigma70_r4"/>
    <property type="match status" value="1"/>
</dbReference>
<dbReference type="InterPro" id="IPR036388">
    <property type="entry name" value="WH-like_DNA-bd_sf"/>
</dbReference>
<evidence type="ECO:0000256" key="1">
    <source>
        <dbReference type="ARBA" id="ARBA00010641"/>
    </source>
</evidence>
<gene>
    <name evidence="8" type="ORF">E1269_26875</name>
</gene>
<evidence type="ECO:0000256" key="3">
    <source>
        <dbReference type="ARBA" id="ARBA00023082"/>
    </source>
</evidence>
<dbReference type="SUPFAM" id="SSF88659">
    <property type="entry name" value="Sigma3 and sigma4 domains of RNA polymerase sigma factors"/>
    <property type="match status" value="1"/>
</dbReference>
<dbReference type="PANTHER" id="PTHR43133:SF50">
    <property type="entry name" value="ECF RNA POLYMERASE SIGMA FACTOR SIGM"/>
    <property type="match status" value="1"/>
</dbReference>
<dbReference type="GO" id="GO:0016987">
    <property type="term" value="F:sigma factor activity"/>
    <property type="evidence" value="ECO:0007669"/>
    <property type="project" value="UniProtKB-KW"/>
</dbReference>
<evidence type="ECO:0000313" key="8">
    <source>
        <dbReference type="EMBL" id="TDD99970.1"/>
    </source>
</evidence>
<dbReference type="OrthoDB" id="3777963at2"/>
<sequence length="160" mass="17708">MRGRAEFDAFYDATSRRVLHQMYAMTGNLADARECTQEAYGRAWRRWSAVSQTASPEAWVRTTAWLAAAGRWRPTTWRVRRREEPEPGSSQSDLIAVLRQLPAAQRRVVVLRYLAGLDVDEIALETGTPVGTVEARLAGAKAALAPVIADDTVPAGGRRE</sequence>
<dbReference type="InterPro" id="IPR013324">
    <property type="entry name" value="RNA_pol_sigma_r3/r4-like"/>
</dbReference>
<dbReference type="SUPFAM" id="SSF88946">
    <property type="entry name" value="Sigma2 domain of RNA polymerase sigma factors"/>
    <property type="match status" value="1"/>
</dbReference>
<dbReference type="InterPro" id="IPR014284">
    <property type="entry name" value="RNA_pol_sigma-70_dom"/>
</dbReference>
<organism evidence="8 9">
    <name type="scientific">Jiangella asiatica</name>
    <dbReference type="NCBI Taxonomy" id="2530372"/>
    <lineage>
        <taxon>Bacteria</taxon>
        <taxon>Bacillati</taxon>
        <taxon>Actinomycetota</taxon>
        <taxon>Actinomycetes</taxon>
        <taxon>Jiangellales</taxon>
        <taxon>Jiangellaceae</taxon>
        <taxon>Jiangella</taxon>
    </lineage>
</organism>
<evidence type="ECO:0000259" key="7">
    <source>
        <dbReference type="Pfam" id="PF08281"/>
    </source>
</evidence>
<dbReference type="RefSeq" id="WP_131900396.1">
    <property type="nucleotide sequence ID" value="NZ_SMKZ01000057.1"/>
</dbReference>
<dbReference type="Gene3D" id="1.10.10.10">
    <property type="entry name" value="Winged helix-like DNA-binding domain superfamily/Winged helix DNA-binding domain"/>
    <property type="match status" value="1"/>
</dbReference>
<dbReference type="InterPro" id="IPR039425">
    <property type="entry name" value="RNA_pol_sigma-70-like"/>
</dbReference>
<dbReference type="AlphaFoldDB" id="A0A4R5CMN9"/>
<feature type="domain" description="RNA polymerase sigma factor 70 region 4 type 2" evidence="7">
    <location>
        <begin position="94"/>
        <end position="144"/>
    </location>
</feature>
<dbReference type="InParanoid" id="A0A4R5CMN9"/>
<protein>
    <submittedName>
        <fullName evidence="8">Sigma-70 family RNA polymerase sigma factor</fullName>
    </submittedName>
</protein>